<dbReference type="PROSITE" id="PS51293">
    <property type="entry name" value="SANT"/>
    <property type="match status" value="1"/>
</dbReference>
<dbReference type="VEuPathDB" id="GiardiaDB:SS50377_28717"/>
<dbReference type="CDD" id="cd00167">
    <property type="entry name" value="SANT"/>
    <property type="match status" value="1"/>
</dbReference>
<feature type="domain" description="HTH myb-type" evidence="3">
    <location>
        <begin position="60"/>
        <end position="107"/>
    </location>
</feature>
<name>V6LLK3_9EUKA</name>
<feature type="domain" description="Myb-like" evidence="1">
    <location>
        <begin position="53"/>
        <end position="103"/>
    </location>
</feature>
<dbReference type="AlphaFoldDB" id="V6LLK3"/>
<dbReference type="InterPro" id="IPR017884">
    <property type="entry name" value="SANT_dom"/>
</dbReference>
<keyword evidence="7" id="KW-1185">Reference proteome</keyword>
<dbReference type="InterPro" id="IPR001005">
    <property type="entry name" value="SANT/Myb"/>
</dbReference>
<reference evidence="5" key="2">
    <citation type="submission" date="2020-12" db="EMBL/GenBank/DDBJ databases">
        <title>New Spironucleus salmonicida genome in near-complete chromosomes.</title>
        <authorList>
            <person name="Xu F."/>
            <person name="Kurt Z."/>
            <person name="Jimenez-Gonzalez A."/>
            <person name="Astvaldsson A."/>
            <person name="Andersson J.O."/>
            <person name="Svard S.G."/>
        </authorList>
    </citation>
    <scope>NUCLEOTIDE SEQUENCE</scope>
    <source>
        <strain evidence="5">ATCC 50377</strain>
    </source>
</reference>
<dbReference type="Gene3D" id="1.10.10.60">
    <property type="entry name" value="Homeodomain-like"/>
    <property type="match status" value="1"/>
</dbReference>
<dbReference type="InterPro" id="IPR009057">
    <property type="entry name" value="Homeodomain-like_sf"/>
</dbReference>
<evidence type="ECO:0000313" key="7">
    <source>
        <dbReference type="Proteomes" id="UP000018208"/>
    </source>
</evidence>
<dbReference type="Pfam" id="PF00249">
    <property type="entry name" value="Myb_DNA-binding"/>
    <property type="match status" value="1"/>
</dbReference>
<dbReference type="EMBL" id="AUWU02000013">
    <property type="protein sequence ID" value="KAH0569407.1"/>
    <property type="molecule type" value="Genomic_DNA"/>
</dbReference>
<evidence type="ECO:0000259" key="2">
    <source>
        <dbReference type="PROSITE" id="PS51293"/>
    </source>
</evidence>
<dbReference type="Proteomes" id="UP000018208">
    <property type="component" value="Unassembled WGS sequence"/>
</dbReference>
<accession>V6LLK3</accession>
<sequence length="137" mass="16277">MNVPQLLKLARSHKKPAGTINWELILEYFPKYSKQELQNTLYNFMRSNKWQTQDLRKNYKWSAEEKNSLLKMVQQFGKDWKKINAFFAERSVAQIKNQYFQLLSKGEIMQQEMIFNGSQDSLGAEESSFHLDQFSLI</sequence>
<dbReference type="GO" id="GO:0003677">
    <property type="term" value="F:DNA binding"/>
    <property type="evidence" value="ECO:0007669"/>
    <property type="project" value="UniProtKB-KW"/>
</dbReference>
<dbReference type="EMBL" id="AUWU02000009">
    <property type="protein sequence ID" value="KAH0569650.1"/>
    <property type="molecule type" value="Genomic_DNA"/>
</dbReference>
<dbReference type="EMBL" id="KI546169">
    <property type="protein sequence ID" value="EST41574.1"/>
    <property type="molecule type" value="Genomic_DNA"/>
</dbReference>
<dbReference type="OrthoDB" id="118550at2759"/>
<evidence type="ECO:0000313" key="6">
    <source>
        <dbReference type="EMBL" id="KAH0569650.1"/>
    </source>
</evidence>
<proteinExistence type="predicted"/>
<feature type="domain" description="SANT" evidence="2">
    <location>
        <begin position="60"/>
        <end position="107"/>
    </location>
</feature>
<evidence type="ECO:0000313" key="5">
    <source>
        <dbReference type="EMBL" id="KAH0569407.1"/>
    </source>
</evidence>
<dbReference type="PROSITE" id="PS51294">
    <property type="entry name" value="HTH_MYB"/>
    <property type="match status" value="1"/>
</dbReference>
<protein>
    <submittedName>
        <fullName evidence="4">Myb-like DNA-binding domain-containing protein</fullName>
    </submittedName>
</protein>
<dbReference type="SUPFAM" id="SSF46689">
    <property type="entry name" value="Homeodomain-like"/>
    <property type="match status" value="1"/>
</dbReference>
<organism evidence="4">
    <name type="scientific">Spironucleus salmonicida</name>
    <dbReference type="NCBI Taxonomy" id="348837"/>
    <lineage>
        <taxon>Eukaryota</taxon>
        <taxon>Metamonada</taxon>
        <taxon>Diplomonadida</taxon>
        <taxon>Hexamitidae</taxon>
        <taxon>Hexamitinae</taxon>
        <taxon>Spironucleus</taxon>
    </lineage>
</organism>
<dbReference type="SMART" id="SM00717">
    <property type="entry name" value="SANT"/>
    <property type="match status" value="1"/>
</dbReference>
<dbReference type="PROSITE" id="PS50090">
    <property type="entry name" value="MYB_LIKE"/>
    <property type="match status" value="1"/>
</dbReference>
<keyword evidence="4" id="KW-0238">DNA-binding</keyword>
<reference evidence="4 5" key="1">
    <citation type="journal article" date="2014" name="PLoS Genet.">
        <title>The Genome of Spironucleus salmonicida Highlights a Fish Pathogen Adapted to Fluctuating Environments.</title>
        <authorList>
            <person name="Xu F."/>
            <person name="Jerlstrom-Hultqvist J."/>
            <person name="Einarsson E."/>
            <person name="Astvaldsson A."/>
            <person name="Svard S.G."/>
            <person name="Andersson J.O."/>
        </authorList>
    </citation>
    <scope>NUCLEOTIDE SEQUENCE</scope>
    <source>
        <strain evidence="5">ATCC 50377</strain>
    </source>
</reference>
<evidence type="ECO:0000313" key="4">
    <source>
        <dbReference type="EMBL" id="EST41574.1"/>
    </source>
</evidence>
<dbReference type="InterPro" id="IPR017930">
    <property type="entry name" value="Myb_dom"/>
</dbReference>
<evidence type="ECO:0000259" key="3">
    <source>
        <dbReference type="PROSITE" id="PS51294"/>
    </source>
</evidence>
<evidence type="ECO:0000259" key="1">
    <source>
        <dbReference type="PROSITE" id="PS50090"/>
    </source>
</evidence>
<dbReference type="VEuPathDB" id="GiardiaDB:SS50377_28606"/>
<gene>
    <name evidence="4" type="ORF">SS50377_18914</name>
    <name evidence="6" type="ORF">SS50377_28606</name>
    <name evidence="5" type="ORF">SS50377_28717</name>
</gene>